<reference evidence="2" key="1">
    <citation type="submission" date="2018-05" db="EMBL/GenBank/DDBJ databases">
        <authorList>
            <person name="Lanie J.A."/>
            <person name="Ng W.-L."/>
            <person name="Kazmierczak K.M."/>
            <person name="Andrzejewski T.M."/>
            <person name="Davidsen T.M."/>
            <person name="Wayne K.J."/>
            <person name="Tettelin H."/>
            <person name="Glass J.I."/>
            <person name="Rusch D."/>
            <person name="Podicherti R."/>
            <person name="Tsui H.-C.T."/>
            <person name="Winkler M.E."/>
        </authorList>
    </citation>
    <scope>NUCLEOTIDE SEQUENCE</scope>
</reference>
<proteinExistence type="predicted"/>
<evidence type="ECO:0000313" key="2">
    <source>
        <dbReference type="EMBL" id="SVC12366.1"/>
    </source>
</evidence>
<keyword evidence="1" id="KW-0812">Transmembrane</keyword>
<feature type="transmembrane region" description="Helical" evidence="1">
    <location>
        <begin position="26"/>
        <end position="48"/>
    </location>
</feature>
<feature type="non-terminal residue" evidence="2">
    <location>
        <position position="75"/>
    </location>
</feature>
<protein>
    <submittedName>
        <fullName evidence="2">Uncharacterized protein</fullName>
    </submittedName>
</protein>
<dbReference type="EMBL" id="UINC01074807">
    <property type="protein sequence ID" value="SVC12366.1"/>
    <property type="molecule type" value="Genomic_DNA"/>
</dbReference>
<accession>A0A382JKQ1</accession>
<gene>
    <name evidence="2" type="ORF">METZ01_LOCUS265220</name>
</gene>
<dbReference type="AlphaFoldDB" id="A0A382JKQ1"/>
<name>A0A382JKQ1_9ZZZZ</name>
<evidence type="ECO:0000256" key="1">
    <source>
        <dbReference type="SAM" id="Phobius"/>
    </source>
</evidence>
<keyword evidence="1" id="KW-0472">Membrane</keyword>
<keyword evidence="1" id="KW-1133">Transmembrane helix</keyword>
<organism evidence="2">
    <name type="scientific">marine metagenome</name>
    <dbReference type="NCBI Taxonomy" id="408172"/>
    <lineage>
        <taxon>unclassified sequences</taxon>
        <taxon>metagenomes</taxon>
        <taxon>ecological metagenomes</taxon>
    </lineage>
</organism>
<sequence length="75" mass="8460">MGRGLVLVSNSQRRTNFYTMKGHALWIIRHMAVPLPATLHLVSLNWFLHGQRRTSSPQAAFSHCASEDNLNLVTC</sequence>